<name>A0A5A8CYV9_CAFRO</name>
<dbReference type="EMBL" id="VLTN01000001">
    <property type="protein sequence ID" value="KAA0157704.1"/>
    <property type="molecule type" value="Genomic_DNA"/>
</dbReference>
<sequence length="158" mass="16727">MLASLRREADAAKADAAAARALCETMASTIRRLALAKLDSPAVKASPADRLSLLQSQLQATELQMQARDAALARAQEDLSLARERVASQSGSHSAETRRLREALSAKDQQLEGLRGLVMGLKERVAALAAASADRPKQGSRSSAKAPARGTRGRLTGR</sequence>
<dbReference type="Proteomes" id="UP000323011">
    <property type="component" value="Unassembled WGS sequence"/>
</dbReference>
<evidence type="ECO:0000313" key="2">
    <source>
        <dbReference type="EMBL" id="KAA0157704.1"/>
    </source>
</evidence>
<feature type="region of interest" description="Disordered" evidence="1">
    <location>
        <begin position="128"/>
        <end position="158"/>
    </location>
</feature>
<comment type="caution">
    <text evidence="2">The sequence shown here is derived from an EMBL/GenBank/DDBJ whole genome shotgun (WGS) entry which is preliminary data.</text>
</comment>
<protein>
    <submittedName>
        <fullName evidence="2">Uncharacterized protein</fullName>
    </submittedName>
</protein>
<evidence type="ECO:0000256" key="1">
    <source>
        <dbReference type="SAM" id="MobiDB-lite"/>
    </source>
</evidence>
<accession>A0A5A8CYV9</accession>
<organism evidence="2 3">
    <name type="scientific">Cafeteria roenbergensis</name>
    <name type="common">Marine flagellate</name>
    <dbReference type="NCBI Taxonomy" id="33653"/>
    <lineage>
        <taxon>Eukaryota</taxon>
        <taxon>Sar</taxon>
        <taxon>Stramenopiles</taxon>
        <taxon>Bigyra</taxon>
        <taxon>Opalozoa</taxon>
        <taxon>Bicosoecida</taxon>
        <taxon>Cafeteriaceae</taxon>
        <taxon>Cafeteria</taxon>
    </lineage>
</organism>
<reference evidence="2 3" key="1">
    <citation type="submission" date="2019-07" db="EMBL/GenBank/DDBJ databases">
        <title>Genomes of Cafeteria roenbergensis.</title>
        <authorList>
            <person name="Fischer M.G."/>
            <person name="Hackl T."/>
            <person name="Roman M."/>
        </authorList>
    </citation>
    <scope>NUCLEOTIDE SEQUENCE [LARGE SCALE GENOMIC DNA]</scope>
    <source>
        <strain evidence="2 3">BVI</strain>
    </source>
</reference>
<dbReference type="AlphaFoldDB" id="A0A5A8CYV9"/>
<keyword evidence="3" id="KW-1185">Reference proteome</keyword>
<gene>
    <name evidence="2" type="ORF">FNF29_00278</name>
</gene>
<feature type="region of interest" description="Disordered" evidence="1">
    <location>
        <begin position="83"/>
        <end position="103"/>
    </location>
</feature>
<evidence type="ECO:0000313" key="3">
    <source>
        <dbReference type="Proteomes" id="UP000323011"/>
    </source>
</evidence>
<proteinExistence type="predicted"/>